<proteinExistence type="inferred from homology"/>
<reference evidence="11" key="1">
    <citation type="submission" date="2016-11" db="EMBL/GenBank/DDBJ databases">
        <authorList>
            <person name="Varghese N."/>
            <person name="Submissions S."/>
        </authorList>
    </citation>
    <scope>NUCLEOTIDE SEQUENCE [LARGE SCALE GENOMIC DNA]</scope>
    <source>
        <strain evidence="11">DSM 22212</strain>
    </source>
</reference>
<gene>
    <name evidence="10" type="ORF">SAMN04488087_1136</name>
</gene>
<accession>A0A1M6SLC6</accession>
<dbReference type="GO" id="GO:0003723">
    <property type="term" value="F:RNA binding"/>
    <property type="evidence" value="ECO:0007669"/>
    <property type="project" value="UniProtKB-KW"/>
</dbReference>
<evidence type="ECO:0000256" key="3">
    <source>
        <dbReference type="ARBA" id="ARBA00022722"/>
    </source>
</evidence>
<evidence type="ECO:0000256" key="2">
    <source>
        <dbReference type="ARBA" id="ARBA00022150"/>
    </source>
</evidence>
<evidence type="ECO:0000256" key="5">
    <source>
        <dbReference type="ARBA" id="ARBA00022801"/>
    </source>
</evidence>
<evidence type="ECO:0000256" key="1">
    <source>
        <dbReference type="ARBA" id="ARBA00006342"/>
    </source>
</evidence>
<dbReference type="InterPro" id="IPR005537">
    <property type="entry name" value="RAMP_III_fam"/>
</dbReference>
<dbReference type="InterPro" id="IPR013412">
    <property type="entry name" value="CRISPR-assoc_RAMP_Csm3"/>
</dbReference>
<dbReference type="RefSeq" id="WP_072715001.1">
    <property type="nucleotide sequence ID" value="NZ_FRAU01000003.1"/>
</dbReference>
<keyword evidence="3" id="KW-0540">Nuclease</keyword>
<keyword evidence="6" id="KW-0694">RNA-binding</keyword>
<comment type="similarity">
    <text evidence="1">Belongs to the CRISPR-associated Csm3 family.</text>
</comment>
<keyword evidence="4" id="KW-0255">Endonuclease</keyword>
<organism evidence="10 11">
    <name type="scientific">Rhodothermus profundi</name>
    <dbReference type="NCBI Taxonomy" id="633813"/>
    <lineage>
        <taxon>Bacteria</taxon>
        <taxon>Pseudomonadati</taxon>
        <taxon>Rhodothermota</taxon>
        <taxon>Rhodothermia</taxon>
        <taxon>Rhodothermales</taxon>
        <taxon>Rhodothermaceae</taxon>
        <taxon>Rhodothermus</taxon>
    </lineage>
</organism>
<keyword evidence="5" id="KW-0378">Hydrolase</keyword>
<evidence type="ECO:0000256" key="4">
    <source>
        <dbReference type="ARBA" id="ARBA00022759"/>
    </source>
</evidence>
<dbReference type="GO" id="GO:0051607">
    <property type="term" value="P:defense response to virus"/>
    <property type="evidence" value="ECO:0007669"/>
    <property type="project" value="UniProtKB-KW"/>
</dbReference>
<keyword evidence="11" id="KW-1185">Reference proteome</keyword>
<feature type="domain" description="CRISPR type III-associated protein" evidence="9">
    <location>
        <begin position="13"/>
        <end position="199"/>
    </location>
</feature>
<evidence type="ECO:0000313" key="10">
    <source>
        <dbReference type="EMBL" id="SHK45505.1"/>
    </source>
</evidence>
<name>A0A1M6SLC6_9BACT</name>
<evidence type="ECO:0000313" key="11">
    <source>
        <dbReference type="Proteomes" id="UP000185812"/>
    </source>
</evidence>
<dbReference type="NCBIfam" id="TIGR02582">
    <property type="entry name" value="cas7_TM1809"/>
    <property type="match status" value="1"/>
</dbReference>
<dbReference type="GO" id="GO:0004519">
    <property type="term" value="F:endonuclease activity"/>
    <property type="evidence" value="ECO:0007669"/>
    <property type="project" value="UniProtKB-KW"/>
</dbReference>
<evidence type="ECO:0000256" key="7">
    <source>
        <dbReference type="ARBA" id="ARBA00023118"/>
    </source>
</evidence>
<dbReference type="InterPro" id="IPR052216">
    <property type="entry name" value="CRISPR_Csm3_endoribonuclease"/>
</dbReference>
<dbReference type="OrthoDB" id="1063910at2"/>
<sequence length="258" mass="29147">MASFLGNIILKGKMECLTGLHIGGSKEKFEIGGVDQPVIRDPVTNEPYVPGSSLKGKMRALLAFALGKADQDPNYKTFDPDCPLQRVFGSSAETRSIGPSRLIVRDAFPDEETRKRWEEMETELLYTELKAENSVDRLTSAANPRFSERVVRGSTFNVEFIFSVYELKDLDFFPYVLEGLRLLEHSWLGRSGTRGYGQVAFRLAEPLVVTLEDYRTGSDAYRQASRPHEELKEFPLRPSDFNAQRIAQLKEKFAPTQG</sequence>
<dbReference type="GO" id="GO:0016787">
    <property type="term" value="F:hydrolase activity"/>
    <property type="evidence" value="ECO:0007669"/>
    <property type="project" value="UniProtKB-KW"/>
</dbReference>
<dbReference type="PANTHER" id="PTHR35579:SF3">
    <property type="entry name" value="CRISPR SYSTEM CMS ENDORIBONUCLEASE CSM3"/>
    <property type="match status" value="1"/>
</dbReference>
<protein>
    <recommendedName>
        <fullName evidence="2">CRISPR system Cms endoribonuclease Csm3</fullName>
    </recommendedName>
    <alternativeName>
        <fullName evidence="8">CRISPR type III A-associated RAMP protein Csm3</fullName>
    </alternativeName>
</protein>
<dbReference type="Pfam" id="PF03787">
    <property type="entry name" value="RAMPs"/>
    <property type="match status" value="1"/>
</dbReference>
<dbReference type="EMBL" id="FRAU01000003">
    <property type="protein sequence ID" value="SHK45505.1"/>
    <property type="molecule type" value="Genomic_DNA"/>
</dbReference>
<dbReference type="AlphaFoldDB" id="A0A1M6SLC6"/>
<dbReference type="Proteomes" id="UP000185812">
    <property type="component" value="Unassembled WGS sequence"/>
</dbReference>
<evidence type="ECO:0000256" key="6">
    <source>
        <dbReference type="ARBA" id="ARBA00022884"/>
    </source>
</evidence>
<evidence type="ECO:0000259" key="9">
    <source>
        <dbReference type="Pfam" id="PF03787"/>
    </source>
</evidence>
<dbReference type="PANTHER" id="PTHR35579">
    <property type="entry name" value="CRISPR SYSTEM CMS ENDORIBONUCLEASE CSM3"/>
    <property type="match status" value="1"/>
</dbReference>
<dbReference type="STRING" id="633813.SAMN04488087_1136"/>
<evidence type="ECO:0000256" key="8">
    <source>
        <dbReference type="ARBA" id="ARBA00033183"/>
    </source>
</evidence>
<keyword evidence="7" id="KW-0051">Antiviral defense</keyword>